<keyword evidence="5" id="KW-1185">Reference proteome</keyword>
<dbReference type="InterPro" id="IPR001128">
    <property type="entry name" value="Cyt_P450"/>
</dbReference>
<comment type="similarity">
    <text evidence="1">Belongs to the cytochrome P450 family.</text>
</comment>
<dbReference type="EMBL" id="MU005992">
    <property type="protein sequence ID" value="KAF2859481.1"/>
    <property type="molecule type" value="Genomic_DNA"/>
</dbReference>
<reference evidence="4" key="1">
    <citation type="journal article" date="2020" name="Stud. Mycol.">
        <title>101 Dothideomycetes genomes: a test case for predicting lifestyles and emergence of pathogens.</title>
        <authorList>
            <person name="Haridas S."/>
            <person name="Albert R."/>
            <person name="Binder M."/>
            <person name="Bloem J."/>
            <person name="Labutti K."/>
            <person name="Salamov A."/>
            <person name="Andreopoulos B."/>
            <person name="Baker S."/>
            <person name="Barry K."/>
            <person name="Bills G."/>
            <person name="Bluhm B."/>
            <person name="Cannon C."/>
            <person name="Castanera R."/>
            <person name="Culley D."/>
            <person name="Daum C."/>
            <person name="Ezra D."/>
            <person name="Gonzalez J."/>
            <person name="Henrissat B."/>
            <person name="Kuo A."/>
            <person name="Liang C."/>
            <person name="Lipzen A."/>
            <person name="Lutzoni F."/>
            <person name="Magnuson J."/>
            <person name="Mondo S."/>
            <person name="Nolan M."/>
            <person name="Ohm R."/>
            <person name="Pangilinan J."/>
            <person name="Park H.-J."/>
            <person name="Ramirez L."/>
            <person name="Alfaro M."/>
            <person name="Sun H."/>
            <person name="Tritt A."/>
            <person name="Yoshinaga Y."/>
            <person name="Zwiers L.-H."/>
            <person name="Turgeon B."/>
            <person name="Goodwin S."/>
            <person name="Spatafora J."/>
            <person name="Crous P."/>
            <person name="Grigoriev I."/>
        </authorList>
    </citation>
    <scope>NUCLEOTIDE SEQUENCE</scope>
    <source>
        <strain evidence="4">CBS 480.64</strain>
    </source>
</reference>
<dbReference type="Proteomes" id="UP000799421">
    <property type="component" value="Unassembled WGS sequence"/>
</dbReference>
<evidence type="ECO:0000256" key="2">
    <source>
        <dbReference type="PIRSR" id="PIRSR602401-1"/>
    </source>
</evidence>
<dbReference type="PANTHER" id="PTHR24305">
    <property type="entry name" value="CYTOCHROME P450"/>
    <property type="match status" value="1"/>
</dbReference>
<sequence length="528" mass="59019">MSTLGLLTVTSIGGGYLALRSSPEHVGYVLAAVLAVWTAYAVYQLVIYPFYTSPFRNLPEPAEGRYNFPWAHGKFIKSEHNGAPLRRWLLSVPNNGLIRLRVLFNQERILVTSSDAMKEILVTKPYDFQKPGQVSYLFRKLLGDGVLVANGDAHKAQRKALLPAFSYRHIKDLYVLFWQKAKQSTGAIAASARSGKPQSTYEWASRVTLDIIGQSGMGYDFDSLTTPDTELLRTYRILFEEDIPLLRWTIIGVKFPVKAAFALPLPEFVAARRAASAIRAFAHEQVQQKRAKKSYEKDVDILSIAMRSGQFTDDDCVDQMMTFLAAGHETTASAVTWAVYALCNHPQVQNKLREEVRASLPSTQSDDVVTAENIDNLHYLKAVCNEVLRLIPSVPMTARDAVVDTTVQGLAAPKGTRFLLAPWGTNVDPTLWGDDALEFNPERWLKEGQANVGGAANNWANLTFLHGSRSCIGKDFAKGEFACILAAWVDRFEMSWENGKELPMDVKGWVTVRPYHKLPVVFREVEGW</sequence>
<dbReference type="InterPro" id="IPR050121">
    <property type="entry name" value="Cytochrome_P450_monoxygenase"/>
</dbReference>
<feature type="transmembrane region" description="Helical" evidence="3">
    <location>
        <begin position="30"/>
        <end position="51"/>
    </location>
</feature>
<comment type="cofactor">
    <cofactor evidence="2">
        <name>heme</name>
        <dbReference type="ChEBI" id="CHEBI:30413"/>
    </cofactor>
</comment>
<keyword evidence="3" id="KW-0812">Transmembrane</keyword>
<proteinExistence type="inferred from homology"/>
<dbReference type="CDD" id="cd11069">
    <property type="entry name" value="CYP_FUM15-like"/>
    <property type="match status" value="1"/>
</dbReference>
<dbReference type="InterPro" id="IPR036396">
    <property type="entry name" value="Cyt_P450_sf"/>
</dbReference>
<dbReference type="PANTHER" id="PTHR24305:SF166">
    <property type="entry name" value="CYTOCHROME P450 12A4, MITOCHONDRIAL-RELATED"/>
    <property type="match status" value="1"/>
</dbReference>
<dbReference type="GO" id="GO:0005506">
    <property type="term" value="F:iron ion binding"/>
    <property type="evidence" value="ECO:0007669"/>
    <property type="project" value="InterPro"/>
</dbReference>
<organism evidence="4 5">
    <name type="scientific">Piedraia hortae CBS 480.64</name>
    <dbReference type="NCBI Taxonomy" id="1314780"/>
    <lineage>
        <taxon>Eukaryota</taxon>
        <taxon>Fungi</taxon>
        <taxon>Dikarya</taxon>
        <taxon>Ascomycota</taxon>
        <taxon>Pezizomycotina</taxon>
        <taxon>Dothideomycetes</taxon>
        <taxon>Dothideomycetidae</taxon>
        <taxon>Capnodiales</taxon>
        <taxon>Piedraiaceae</taxon>
        <taxon>Piedraia</taxon>
    </lineage>
</organism>
<evidence type="ECO:0000313" key="4">
    <source>
        <dbReference type="EMBL" id="KAF2859481.1"/>
    </source>
</evidence>
<dbReference type="GO" id="GO:0016705">
    <property type="term" value="F:oxidoreductase activity, acting on paired donors, with incorporation or reduction of molecular oxygen"/>
    <property type="evidence" value="ECO:0007669"/>
    <property type="project" value="InterPro"/>
</dbReference>
<dbReference type="OrthoDB" id="1470350at2759"/>
<dbReference type="PRINTS" id="PR00385">
    <property type="entry name" value="P450"/>
</dbReference>
<dbReference type="Pfam" id="PF00067">
    <property type="entry name" value="p450"/>
    <property type="match status" value="1"/>
</dbReference>
<evidence type="ECO:0000256" key="3">
    <source>
        <dbReference type="SAM" id="Phobius"/>
    </source>
</evidence>
<keyword evidence="2" id="KW-0479">Metal-binding</keyword>
<dbReference type="GO" id="GO:0004497">
    <property type="term" value="F:monooxygenase activity"/>
    <property type="evidence" value="ECO:0007669"/>
    <property type="project" value="InterPro"/>
</dbReference>
<name>A0A6A7BW95_9PEZI</name>
<dbReference type="AlphaFoldDB" id="A0A6A7BW95"/>
<evidence type="ECO:0000313" key="5">
    <source>
        <dbReference type="Proteomes" id="UP000799421"/>
    </source>
</evidence>
<gene>
    <name evidence="4" type="ORF">K470DRAFT_258821</name>
</gene>
<dbReference type="GO" id="GO:0020037">
    <property type="term" value="F:heme binding"/>
    <property type="evidence" value="ECO:0007669"/>
    <property type="project" value="InterPro"/>
</dbReference>
<evidence type="ECO:0000256" key="1">
    <source>
        <dbReference type="ARBA" id="ARBA00010617"/>
    </source>
</evidence>
<accession>A0A6A7BW95</accession>
<dbReference type="PRINTS" id="PR00463">
    <property type="entry name" value="EP450I"/>
</dbReference>
<feature type="binding site" description="axial binding residue" evidence="2">
    <location>
        <position position="471"/>
    </location>
    <ligand>
        <name>heme</name>
        <dbReference type="ChEBI" id="CHEBI:30413"/>
    </ligand>
    <ligandPart>
        <name>Fe</name>
        <dbReference type="ChEBI" id="CHEBI:18248"/>
    </ligandPart>
</feature>
<dbReference type="Gene3D" id="1.10.630.10">
    <property type="entry name" value="Cytochrome P450"/>
    <property type="match status" value="1"/>
</dbReference>
<dbReference type="InterPro" id="IPR002401">
    <property type="entry name" value="Cyt_P450_E_grp-I"/>
</dbReference>
<keyword evidence="2" id="KW-0408">Iron</keyword>
<keyword evidence="3" id="KW-1133">Transmembrane helix</keyword>
<keyword evidence="2" id="KW-0349">Heme</keyword>
<keyword evidence="3" id="KW-0472">Membrane</keyword>
<protein>
    <submittedName>
        <fullName evidence="4">Cytochrome P450</fullName>
    </submittedName>
</protein>
<dbReference type="SUPFAM" id="SSF48264">
    <property type="entry name" value="Cytochrome P450"/>
    <property type="match status" value="1"/>
</dbReference>